<dbReference type="Proteomes" id="UP000029644">
    <property type="component" value="Unassembled WGS sequence"/>
</dbReference>
<organism evidence="1 2">
    <name type="scientific">Algibacter lectus</name>
    <dbReference type="NCBI Taxonomy" id="221126"/>
    <lineage>
        <taxon>Bacteria</taxon>
        <taxon>Pseudomonadati</taxon>
        <taxon>Bacteroidota</taxon>
        <taxon>Flavobacteriia</taxon>
        <taxon>Flavobacteriales</taxon>
        <taxon>Flavobacteriaceae</taxon>
        <taxon>Algibacter</taxon>
    </lineage>
</organism>
<sequence>MQQVTINFSILFILLFSVISCNKPAEKASSDKKTKNEVLVLGTIHGGHLTDSVYNIDYLQKLITEINPDYILTEIPPKAFKTAMDGFKRDDSISEPRTMRFPEYVDVIFPLSKKMKFEIIPTAGWTKYMAAQRGAKLRAIRQDTSRADDWAEYVKGNKFSDSLYLASGKVNNPYFIHTNEYDSIQDIGLQTYNTLFNDELGLGGWENINIAHYWNIEKALEKHRYQGKRILITYGAGHKGWFLKELRKRDDIELLEMKPFLDAIE</sequence>
<name>A0A090VFT1_9FLAO</name>
<evidence type="ECO:0000313" key="1">
    <source>
        <dbReference type="EMBL" id="GAL63635.1"/>
    </source>
</evidence>
<dbReference type="RefSeq" id="WP_152596588.1">
    <property type="nucleotide sequence ID" value="NZ_BBNQ01000013.1"/>
</dbReference>
<dbReference type="OrthoDB" id="7403447at2"/>
<evidence type="ECO:0000313" key="2">
    <source>
        <dbReference type="Proteomes" id="UP000029644"/>
    </source>
</evidence>
<reference evidence="1 2" key="1">
    <citation type="journal article" date="2014" name="Genome Announc.">
        <title>Draft Genome Sequences of Marine Flavobacterium Algibacter lectus Strains SS8 and NR4.</title>
        <authorList>
            <person name="Takatani N."/>
            <person name="Nakanishi M."/>
            <person name="Meirelles P."/>
            <person name="Mino S."/>
            <person name="Suda W."/>
            <person name="Oshima K."/>
            <person name="Hattori M."/>
            <person name="Ohkuma M."/>
            <person name="Hosokawa M."/>
            <person name="Miyashita K."/>
            <person name="Thompson F.L."/>
            <person name="Niwa A."/>
            <person name="Sawabe T."/>
            <person name="Sawabe T."/>
        </authorList>
    </citation>
    <scope>NUCLEOTIDE SEQUENCE [LARGE SCALE GENOMIC DNA]</scope>
    <source>
        <strain evidence="1 2">JCM 19300</strain>
    </source>
</reference>
<dbReference type="AlphaFoldDB" id="A0A090VFT1"/>
<proteinExistence type="predicted"/>
<gene>
    <name evidence="1" type="ORF">JCM19300_2671</name>
</gene>
<accession>A0A090VFT1</accession>
<comment type="caution">
    <text evidence="1">The sequence shown here is derived from an EMBL/GenBank/DDBJ whole genome shotgun (WGS) entry which is preliminary data.</text>
</comment>
<dbReference type="EMBL" id="BBNQ01000013">
    <property type="protein sequence ID" value="GAL63635.1"/>
    <property type="molecule type" value="Genomic_DNA"/>
</dbReference>
<protein>
    <submittedName>
        <fullName evidence="1">Uncharacterized protein</fullName>
    </submittedName>
</protein>